<dbReference type="InterPro" id="IPR004291">
    <property type="entry name" value="Transposase_IS66_central"/>
</dbReference>
<protein>
    <submittedName>
        <fullName evidence="3">Transposase</fullName>
    </submittedName>
</protein>
<evidence type="ECO:0000259" key="2">
    <source>
        <dbReference type="Pfam" id="PF13817"/>
    </source>
</evidence>
<accession>A0A7X0SMI7</accession>
<dbReference type="InterPro" id="IPR052344">
    <property type="entry name" value="Transposase-related"/>
</dbReference>
<gene>
    <name evidence="3" type="ORF">H7C18_17540</name>
</gene>
<evidence type="ECO:0000313" key="3">
    <source>
        <dbReference type="EMBL" id="MBB6732725.1"/>
    </source>
</evidence>
<feature type="domain" description="Transposase IS66 C-terminal" evidence="2">
    <location>
        <begin position="76"/>
        <end position="117"/>
    </location>
</feature>
<proteinExistence type="predicted"/>
<name>A0A7X0SMI7_9BACL</name>
<dbReference type="PANTHER" id="PTHR33678">
    <property type="entry name" value="BLL1576 PROTEIN"/>
    <property type="match status" value="1"/>
</dbReference>
<keyword evidence="4" id="KW-1185">Reference proteome</keyword>
<dbReference type="Proteomes" id="UP000564644">
    <property type="component" value="Unassembled WGS sequence"/>
</dbReference>
<evidence type="ECO:0000259" key="1">
    <source>
        <dbReference type="Pfam" id="PF03050"/>
    </source>
</evidence>
<comment type="caution">
    <text evidence="3">The sequence shown here is derived from an EMBL/GenBank/DDBJ whole genome shotgun (WGS) entry which is preliminary data.</text>
</comment>
<evidence type="ECO:0000313" key="4">
    <source>
        <dbReference type="Proteomes" id="UP000564644"/>
    </source>
</evidence>
<dbReference type="AlphaFoldDB" id="A0A7X0SMI7"/>
<organism evidence="3 4">
    <name type="scientific">Cohnella zeiphila</name>
    <dbReference type="NCBI Taxonomy" id="2761120"/>
    <lineage>
        <taxon>Bacteria</taxon>
        <taxon>Bacillati</taxon>
        <taxon>Bacillota</taxon>
        <taxon>Bacilli</taxon>
        <taxon>Bacillales</taxon>
        <taxon>Paenibacillaceae</taxon>
        <taxon>Cohnella</taxon>
    </lineage>
</organism>
<dbReference type="EMBL" id="JACJVO010000021">
    <property type="protein sequence ID" value="MBB6732725.1"/>
    <property type="molecule type" value="Genomic_DNA"/>
</dbReference>
<dbReference type="PANTHER" id="PTHR33678:SF1">
    <property type="entry name" value="BLL1576 PROTEIN"/>
    <property type="match status" value="1"/>
</dbReference>
<reference evidence="3 4" key="1">
    <citation type="submission" date="2020-08" db="EMBL/GenBank/DDBJ databases">
        <title>Cohnella phylogeny.</title>
        <authorList>
            <person name="Dunlap C."/>
        </authorList>
    </citation>
    <scope>NUCLEOTIDE SEQUENCE [LARGE SCALE GENOMIC DNA]</scope>
    <source>
        <strain evidence="3 4">CBP 2801</strain>
    </source>
</reference>
<dbReference type="InterPro" id="IPR039552">
    <property type="entry name" value="IS66_C"/>
</dbReference>
<feature type="domain" description="Transposase IS66 central" evidence="1">
    <location>
        <begin position="10"/>
        <end position="69"/>
    </location>
</feature>
<sequence>MAPAAKVAYAAESLIGQAIAYSQNQLEKLTVFLADGRLELDNNRSERSIKPFVIGRKNWLFANTSRGEKASATIYSVIETAKENGLHPYNYLKFLFEQLPQISGPQNAEAHEPFLPWSDTFPADCRMKNS</sequence>
<dbReference type="Pfam" id="PF13817">
    <property type="entry name" value="DDE_Tnp_IS66_C"/>
    <property type="match status" value="1"/>
</dbReference>
<dbReference type="Pfam" id="PF03050">
    <property type="entry name" value="DDE_Tnp_IS66"/>
    <property type="match status" value="1"/>
</dbReference>